<evidence type="ECO:0000313" key="3">
    <source>
        <dbReference type="Proteomes" id="UP000279994"/>
    </source>
</evidence>
<gene>
    <name evidence="2" type="ORF">EFL26_21685</name>
</gene>
<organism evidence="2 3">
    <name type="scientific">Nocardioides pocheonensis</name>
    <dbReference type="NCBI Taxonomy" id="661485"/>
    <lineage>
        <taxon>Bacteria</taxon>
        <taxon>Bacillati</taxon>
        <taxon>Actinomycetota</taxon>
        <taxon>Actinomycetes</taxon>
        <taxon>Propionibacteriales</taxon>
        <taxon>Nocardioidaceae</taxon>
        <taxon>Nocardioides</taxon>
    </lineage>
</organism>
<sequence length="175" mass="20036">MKDHHARIIAHDVSRIEIAVEQPFDAFRQRYEDAVPAFDLSRYGALDPDSVNWDTICKITAEQAPHDFILYWRAETDLIMRFAGHSRRCTSYLMGNHTIAERMYRHNAGVMLYAPLRTSIYEDQEDQVWFSIDQPSTRFASFGDPEIANVGVDLDSKLAKLLTTLDLVVPAELTS</sequence>
<feature type="domain" description="DUF302" evidence="1">
    <location>
        <begin position="87"/>
        <end position="135"/>
    </location>
</feature>
<dbReference type="EMBL" id="RJSF01000047">
    <property type="protein sequence ID" value="RNM11769.1"/>
    <property type="molecule type" value="Genomic_DNA"/>
</dbReference>
<dbReference type="InterPro" id="IPR005180">
    <property type="entry name" value="DUF302"/>
</dbReference>
<comment type="caution">
    <text evidence="2">The sequence shown here is derived from an EMBL/GenBank/DDBJ whole genome shotgun (WGS) entry which is preliminary data.</text>
</comment>
<dbReference type="InterPro" id="IPR035923">
    <property type="entry name" value="TT1751-like_sf"/>
</dbReference>
<name>A0A3N0GH65_9ACTN</name>
<dbReference type="Gene3D" id="3.30.310.70">
    <property type="entry name" value="TT1751-like domain"/>
    <property type="match status" value="1"/>
</dbReference>
<dbReference type="OrthoDB" id="3358967at2"/>
<dbReference type="SUPFAM" id="SSF103247">
    <property type="entry name" value="TT1751-like"/>
    <property type="match status" value="1"/>
</dbReference>
<dbReference type="AlphaFoldDB" id="A0A3N0GH65"/>
<dbReference type="RefSeq" id="WP_123225000.1">
    <property type="nucleotide sequence ID" value="NZ_RJSF01000047.1"/>
</dbReference>
<accession>A0A3N0GH65</accession>
<evidence type="ECO:0000313" key="2">
    <source>
        <dbReference type="EMBL" id="RNM11769.1"/>
    </source>
</evidence>
<proteinExistence type="predicted"/>
<dbReference type="Proteomes" id="UP000279994">
    <property type="component" value="Unassembled WGS sequence"/>
</dbReference>
<reference evidence="2 3" key="1">
    <citation type="submission" date="2018-11" db="EMBL/GenBank/DDBJ databases">
        <authorList>
            <person name="Li F."/>
        </authorList>
    </citation>
    <scope>NUCLEOTIDE SEQUENCE [LARGE SCALE GENOMIC DNA]</scope>
    <source>
        <strain evidence="2 3">Gsoil 818</strain>
    </source>
</reference>
<evidence type="ECO:0000259" key="1">
    <source>
        <dbReference type="Pfam" id="PF03625"/>
    </source>
</evidence>
<dbReference type="Pfam" id="PF03625">
    <property type="entry name" value="DUF302"/>
    <property type="match status" value="1"/>
</dbReference>
<keyword evidence="3" id="KW-1185">Reference proteome</keyword>
<protein>
    <submittedName>
        <fullName evidence="2">DUF302 domain-containing protein</fullName>
    </submittedName>
</protein>